<evidence type="ECO:0000313" key="3">
    <source>
        <dbReference type="Proteomes" id="UP000831768"/>
    </source>
</evidence>
<dbReference type="SUPFAM" id="SSF53850">
    <property type="entry name" value="Periplasmic binding protein-like II"/>
    <property type="match status" value="1"/>
</dbReference>
<geneLocation type="plasmid" evidence="2 3">
    <name>unnamed1</name>
</geneLocation>
<dbReference type="KEGG" id="haad:MW046_15120"/>
<dbReference type="Gene3D" id="3.40.190.10">
    <property type="entry name" value="Periplasmic binding protein-like II"/>
    <property type="match status" value="2"/>
</dbReference>
<accession>A0A8U0A740</accession>
<dbReference type="AlphaFoldDB" id="A0A8U0A740"/>
<dbReference type="InterPro" id="IPR027939">
    <property type="entry name" value="NMT1/THI5"/>
</dbReference>
<dbReference type="InterPro" id="IPR015168">
    <property type="entry name" value="SsuA/THI5"/>
</dbReference>
<dbReference type="RefSeq" id="WP_247994992.1">
    <property type="nucleotide sequence ID" value="NZ_CP096020.1"/>
</dbReference>
<feature type="domain" description="SsuA/THI5-like" evidence="1">
    <location>
        <begin position="80"/>
        <end position="287"/>
    </location>
</feature>
<evidence type="ECO:0000313" key="2">
    <source>
        <dbReference type="EMBL" id="UPM44338.1"/>
    </source>
</evidence>
<dbReference type="Pfam" id="PF09084">
    <property type="entry name" value="NMT1"/>
    <property type="match status" value="1"/>
</dbReference>
<dbReference type="GeneID" id="71929405"/>
<dbReference type="GO" id="GO:0009228">
    <property type="term" value="P:thiamine biosynthetic process"/>
    <property type="evidence" value="ECO:0007669"/>
    <property type="project" value="InterPro"/>
</dbReference>
<protein>
    <submittedName>
        <fullName evidence="2">ABC transporter substrate-binding protein</fullName>
    </submittedName>
</protein>
<dbReference type="PANTHER" id="PTHR31528:SF3">
    <property type="entry name" value="THIAMINE BIOSYNTHESIS PROTEIN HI_0357-RELATED"/>
    <property type="match status" value="1"/>
</dbReference>
<keyword evidence="3" id="KW-1185">Reference proteome</keyword>
<keyword evidence="2" id="KW-0614">Plasmid</keyword>
<evidence type="ECO:0000259" key="1">
    <source>
        <dbReference type="Pfam" id="PF09084"/>
    </source>
</evidence>
<dbReference type="PROSITE" id="PS51318">
    <property type="entry name" value="TAT"/>
    <property type="match status" value="1"/>
</dbReference>
<dbReference type="EMBL" id="CP096020">
    <property type="protein sequence ID" value="UPM44338.1"/>
    <property type="molecule type" value="Genomic_DNA"/>
</dbReference>
<gene>
    <name evidence="2" type="ORF">MW046_15120</name>
</gene>
<sequence>MRDGDSIARNEEIRKLDGILPENIDRRKFLLGTAATVGGLAGCLGGSPAATKTDDLSKDAIERDVTWRTPWKPNLSYSDAYIAKSKGQWIDANVKPPSVKQGNGSGDTAKRVANRKDVLGHGSITPQISGLAQGYDLKLYGTAKARIQHGLLYRTDVMNSPTDLANKRIIVVSGLAEQTWNIYANNVDPPSSVTVEYVDDSTAAAMLSEGRADGVWRGIYQVPSVRKLLPKNAKLGVEPLYNRIPSYGFTLIANGSWLEESNNLEYTTRVLEGYSSALKWIFLNPEETVTIMRNDVNQSLQLEDKENQLKTLKAGVIATNLSSPTKKNGLGYLDKDVLRNSFETLGQILDIDETPSVEAAADFRPRDNAELASFTADEWKQMEENAEPFSSMYKS</sequence>
<dbReference type="Proteomes" id="UP000831768">
    <property type="component" value="Plasmid unnamed1"/>
</dbReference>
<reference evidence="2" key="1">
    <citation type="submission" date="2022-04" db="EMBL/GenBank/DDBJ databases">
        <title>Halocatena sp. nov., isolated from a salt lake.</title>
        <authorList>
            <person name="Cui H.-L."/>
        </authorList>
    </citation>
    <scope>NUCLEOTIDE SEQUENCE</scope>
    <source>
        <strain evidence="2">AD-1</strain>
        <plasmid evidence="2">unnamed1</plasmid>
    </source>
</reference>
<organism evidence="2 3">
    <name type="scientific">Halocatena salina</name>
    <dbReference type="NCBI Taxonomy" id="2934340"/>
    <lineage>
        <taxon>Archaea</taxon>
        <taxon>Methanobacteriati</taxon>
        <taxon>Methanobacteriota</taxon>
        <taxon>Stenosarchaea group</taxon>
        <taxon>Halobacteria</taxon>
        <taxon>Halobacteriales</taxon>
        <taxon>Natronomonadaceae</taxon>
        <taxon>Halocatena</taxon>
    </lineage>
</organism>
<dbReference type="PANTHER" id="PTHR31528">
    <property type="entry name" value="4-AMINO-5-HYDROXYMETHYL-2-METHYLPYRIMIDINE PHOSPHATE SYNTHASE THI11-RELATED"/>
    <property type="match status" value="1"/>
</dbReference>
<dbReference type="InterPro" id="IPR006311">
    <property type="entry name" value="TAT_signal"/>
</dbReference>
<proteinExistence type="predicted"/>
<name>A0A8U0A740_9EURY</name>